<reference evidence="2 3" key="1">
    <citation type="submission" date="2018-10" db="EMBL/GenBank/DDBJ databases">
        <title>Genomic Encyclopedia of Archaeal and Bacterial Type Strains, Phase II (KMG-II): from individual species to whole genera.</title>
        <authorList>
            <person name="Goeker M."/>
        </authorList>
    </citation>
    <scope>NUCLEOTIDE SEQUENCE [LARGE SCALE GENOMIC DNA]</scope>
    <source>
        <strain evidence="2 3">DSM 18602</strain>
    </source>
</reference>
<evidence type="ECO:0000256" key="1">
    <source>
        <dbReference type="SAM" id="Phobius"/>
    </source>
</evidence>
<gene>
    <name evidence="2" type="ORF">BDD43_5947</name>
</gene>
<dbReference type="EMBL" id="RBKU01000001">
    <property type="protein sequence ID" value="RKR85676.1"/>
    <property type="molecule type" value="Genomic_DNA"/>
</dbReference>
<dbReference type="AlphaFoldDB" id="A0A495J9H9"/>
<dbReference type="Proteomes" id="UP000268007">
    <property type="component" value="Unassembled WGS sequence"/>
</dbReference>
<protein>
    <submittedName>
        <fullName evidence="2">Uncharacterized protein</fullName>
    </submittedName>
</protein>
<name>A0A495J9H9_9SPHI</name>
<evidence type="ECO:0000313" key="3">
    <source>
        <dbReference type="Proteomes" id="UP000268007"/>
    </source>
</evidence>
<keyword evidence="3" id="KW-1185">Reference proteome</keyword>
<comment type="caution">
    <text evidence="2">The sequence shown here is derived from an EMBL/GenBank/DDBJ whole genome shotgun (WGS) entry which is preliminary data.</text>
</comment>
<organism evidence="2 3">
    <name type="scientific">Mucilaginibacter gracilis</name>
    <dbReference type="NCBI Taxonomy" id="423350"/>
    <lineage>
        <taxon>Bacteria</taxon>
        <taxon>Pseudomonadati</taxon>
        <taxon>Bacteroidota</taxon>
        <taxon>Sphingobacteriia</taxon>
        <taxon>Sphingobacteriales</taxon>
        <taxon>Sphingobacteriaceae</taxon>
        <taxon>Mucilaginibacter</taxon>
    </lineage>
</organism>
<keyword evidence="1" id="KW-0812">Transmembrane</keyword>
<proteinExistence type="predicted"/>
<feature type="transmembrane region" description="Helical" evidence="1">
    <location>
        <begin position="20"/>
        <end position="38"/>
    </location>
</feature>
<sequence>MNGNTGRKKYKEKKFSKLHLITVVASVTVYLISSYILMGSGDCV</sequence>
<evidence type="ECO:0000313" key="2">
    <source>
        <dbReference type="EMBL" id="RKR85676.1"/>
    </source>
</evidence>
<accession>A0A495J9H9</accession>
<keyword evidence="1" id="KW-0472">Membrane</keyword>
<keyword evidence="1" id="KW-1133">Transmembrane helix</keyword>